<organism evidence="1 2">
    <name type="scientific">Kitasatospora cathayae</name>
    <dbReference type="NCBI Taxonomy" id="3004092"/>
    <lineage>
        <taxon>Bacteria</taxon>
        <taxon>Bacillati</taxon>
        <taxon>Actinomycetota</taxon>
        <taxon>Actinomycetes</taxon>
        <taxon>Kitasatosporales</taxon>
        <taxon>Streptomycetaceae</taxon>
        <taxon>Kitasatospora</taxon>
    </lineage>
</organism>
<accession>A0ABY7QBE7</accession>
<dbReference type="RefSeq" id="WP_270147907.1">
    <property type="nucleotide sequence ID" value="NZ_CP115450.1"/>
</dbReference>
<gene>
    <name evidence="1" type="ORF">O1G21_29345</name>
</gene>
<name>A0ABY7QBE7_9ACTN</name>
<evidence type="ECO:0000313" key="1">
    <source>
        <dbReference type="EMBL" id="WBP89544.1"/>
    </source>
</evidence>
<evidence type="ECO:0008006" key="3">
    <source>
        <dbReference type="Google" id="ProtNLM"/>
    </source>
</evidence>
<protein>
    <recommendedName>
        <fullName evidence="3">C1q domain-containing protein</fullName>
    </recommendedName>
</protein>
<keyword evidence="2" id="KW-1185">Reference proteome</keyword>
<sequence length="178" mass="18568">MTGLAIPVLASEVPGNYLTAALWTANVYNLGTFLLNPPDFVGTQTVAQSLPNTTWTALTLDTQQLDSYGGHSLVSNTSRYVAPLTGWYTVSGVAGIANNPSGARGARINVNGSPVQGCATFLFAASGVDLGIPTPTRDIHLNTGDYVEVCGYQNSGGALNSAIFPDIASSLFVRFSHV</sequence>
<proteinExistence type="predicted"/>
<dbReference type="Proteomes" id="UP001212821">
    <property type="component" value="Chromosome"/>
</dbReference>
<reference evidence="2" key="1">
    <citation type="submission" date="2022-12" db="EMBL/GenBank/DDBJ databases">
        <authorList>
            <person name="Mo P."/>
        </authorList>
    </citation>
    <scope>NUCLEOTIDE SEQUENCE [LARGE SCALE GENOMIC DNA]</scope>
    <source>
        <strain evidence="2">HUAS 3-15</strain>
    </source>
</reference>
<dbReference type="Gene3D" id="2.60.120.40">
    <property type="match status" value="1"/>
</dbReference>
<dbReference type="InterPro" id="IPR008983">
    <property type="entry name" value="Tumour_necrosis_fac-like_dom"/>
</dbReference>
<evidence type="ECO:0000313" key="2">
    <source>
        <dbReference type="Proteomes" id="UP001212821"/>
    </source>
</evidence>
<dbReference type="EMBL" id="CP115450">
    <property type="protein sequence ID" value="WBP89544.1"/>
    <property type="molecule type" value="Genomic_DNA"/>
</dbReference>